<keyword evidence="2" id="KW-1185">Reference proteome</keyword>
<dbReference type="AlphaFoldDB" id="A0A4Y2JWL2"/>
<name>A0A4Y2JWL2_ARAVE</name>
<gene>
    <name evidence="1" type="ORF">AVEN_266420_1</name>
</gene>
<evidence type="ECO:0000313" key="1">
    <source>
        <dbReference type="EMBL" id="GBM94394.1"/>
    </source>
</evidence>
<sequence>METDISVKTLTMTTEGNWSTSEIQKAQLEDPDISPILKKKLNSADRPSWLERVLQPQWQQLGGKDSSNGKKINFPLKKVEGQLPPTRRHCTTKRYWALRDFFHLKDGVLYSNWESDDGS</sequence>
<dbReference type="EMBL" id="BGPR01003965">
    <property type="protein sequence ID" value="GBM94394.1"/>
    <property type="molecule type" value="Genomic_DNA"/>
</dbReference>
<dbReference type="Proteomes" id="UP000499080">
    <property type="component" value="Unassembled WGS sequence"/>
</dbReference>
<accession>A0A4Y2JWL2</accession>
<evidence type="ECO:0000313" key="2">
    <source>
        <dbReference type="Proteomes" id="UP000499080"/>
    </source>
</evidence>
<proteinExistence type="predicted"/>
<organism evidence="1 2">
    <name type="scientific">Araneus ventricosus</name>
    <name type="common">Orbweaver spider</name>
    <name type="synonym">Epeira ventricosa</name>
    <dbReference type="NCBI Taxonomy" id="182803"/>
    <lineage>
        <taxon>Eukaryota</taxon>
        <taxon>Metazoa</taxon>
        <taxon>Ecdysozoa</taxon>
        <taxon>Arthropoda</taxon>
        <taxon>Chelicerata</taxon>
        <taxon>Arachnida</taxon>
        <taxon>Araneae</taxon>
        <taxon>Araneomorphae</taxon>
        <taxon>Entelegynae</taxon>
        <taxon>Araneoidea</taxon>
        <taxon>Araneidae</taxon>
        <taxon>Araneus</taxon>
    </lineage>
</organism>
<dbReference type="OrthoDB" id="6515820at2759"/>
<reference evidence="1 2" key="1">
    <citation type="journal article" date="2019" name="Sci. Rep.">
        <title>Orb-weaving spider Araneus ventricosus genome elucidates the spidroin gene catalogue.</title>
        <authorList>
            <person name="Kono N."/>
            <person name="Nakamura H."/>
            <person name="Ohtoshi R."/>
            <person name="Moran D.A.P."/>
            <person name="Shinohara A."/>
            <person name="Yoshida Y."/>
            <person name="Fujiwara M."/>
            <person name="Mori M."/>
            <person name="Tomita M."/>
            <person name="Arakawa K."/>
        </authorList>
    </citation>
    <scope>NUCLEOTIDE SEQUENCE [LARGE SCALE GENOMIC DNA]</scope>
</reference>
<protein>
    <submittedName>
        <fullName evidence="1">Uncharacterized protein</fullName>
    </submittedName>
</protein>
<comment type="caution">
    <text evidence="1">The sequence shown here is derived from an EMBL/GenBank/DDBJ whole genome shotgun (WGS) entry which is preliminary data.</text>
</comment>